<dbReference type="InterPro" id="IPR041698">
    <property type="entry name" value="Methyltransf_25"/>
</dbReference>
<reference evidence="4 5" key="1">
    <citation type="submission" date="2020-08" db="EMBL/GenBank/DDBJ databases">
        <title>Complete Genome Sequence of Effusibacillus dendaii Strain skT53, Isolated from Farmland soil.</title>
        <authorList>
            <person name="Konishi T."/>
            <person name="Kawasaki H."/>
        </authorList>
    </citation>
    <scope>NUCLEOTIDE SEQUENCE [LARGE SCALE GENOMIC DNA]</scope>
    <source>
        <strain evidence="5">skT53</strain>
    </source>
</reference>
<protein>
    <recommendedName>
        <fullName evidence="3">Methyltransferase domain-containing protein</fullName>
    </recommendedName>
</protein>
<dbReference type="GO" id="GO:0032259">
    <property type="term" value="P:methylation"/>
    <property type="evidence" value="ECO:0007669"/>
    <property type="project" value="UniProtKB-KW"/>
</dbReference>
<dbReference type="PANTHER" id="PTHR43861">
    <property type="entry name" value="TRANS-ACONITATE 2-METHYLTRANSFERASE-RELATED"/>
    <property type="match status" value="1"/>
</dbReference>
<dbReference type="EMBL" id="AP023366">
    <property type="protein sequence ID" value="BCJ85877.1"/>
    <property type="molecule type" value="Genomic_DNA"/>
</dbReference>
<feature type="domain" description="Methyltransferase" evidence="3">
    <location>
        <begin position="68"/>
        <end position="158"/>
    </location>
</feature>
<evidence type="ECO:0000313" key="4">
    <source>
        <dbReference type="EMBL" id="BCJ85877.1"/>
    </source>
</evidence>
<evidence type="ECO:0000256" key="1">
    <source>
        <dbReference type="ARBA" id="ARBA00022603"/>
    </source>
</evidence>
<keyword evidence="1" id="KW-0489">Methyltransferase</keyword>
<dbReference type="PANTHER" id="PTHR43861:SF1">
    <property type="entry name" value="TRANS-ACONITATE 2-METHYLTRANSFERASE"/>
    <property type="match status" value="1"/>
</dbReference>
<dbReference type="Proteomes" id="UP000593802">
    <property type="component" value="Chromosome"/>
</dbReference>
<sequence>MVGVSRFFRQTLKAVSIYRKTAGAVFMDYIKQTKQRYDELARSHEWRHTELTPSLVVRFTAMLTGERILDLGSGAGRDTLTLKRYGVHVQGMDISEEMLAVAQQNVGDVEFQKGDFRNLPYPDQSFDGIWANMSLLHLSRHDLPVALSQIKRVLNDTGVLYASFLTGGDDGFIDGLYYAFYSPNELHEIFDKSGFAIFDELVSGDSVHLFLRKK</sequence>
<dbReference type="AlphaFoldDB" id="A0A7I8D7B0"/>
<gene>
    <name evidence="4" type="ORF">skT53_08620</name>
</gene>
<keyword evidence="2" id="KW-0808">Transferase</keyword>
<evidence type="ECO:0000259" key="3">
    <source>
        <dbReference type="Pfam" id="PF13649"/>
    </source>
</evidence>
<name>A0A7I8D7B0_9BACL</name>
<evidence type="ECO:0000313" key="5">
    <source>
        <dbReference type="Proteomes" id="UP000593802"/>
    </source>
</evidence>
<proteinExistence type="predicted"/>
<dbReference type="KEGG" id="eff:skT53_08620"/>
<dbReference type="Gene3D" id="3.40.50.150">
    <property type="entry name" value="Vaccinia Virus protein VP39"/>
    <property type="match status" value="1"/>
</dbReference>
<accession>A0A7I8D7B0</accession>
<dbReference type="InterPro" id="IPR029063">
    <property type="entry name" value="SAM-dependent_MTases_sf"/>
</dbReference>
<dbReference type="CDD" id="cd02440">
    <property type="entry name" value="AdoMet_MTases"/>
    <property type="match status" value="1"/>
</dbReference>
<dbReference type="SUPFAM" id="SSF53335">
    <property type="entry name" value="S-adenosyl-L-methionine-dependent methyltransferases"/>
    <property type="match status" value="1"/>
</dbReference>
<keyword evidence="5" id="KW-1185">Reference proteome</keyword>
<dbReference type="Pfam" id="PF13649">
    <property type="entry name" value="Methyltransf_25"/>
    <property type="match status" value="1"/>
</dbReference>
<organism evidence="4 5">
    <name type="scientific">Effusibacillus dendaii</name>
    <dbReference type="NCBI Taxonomy" id="2743772"/>
    <lineage>
        <taxon>Bacteria</taxon>
        <taxon>Bacillati</taxon>
        <taxon>Bacillota</taxon>
        <taxon>Bacilli</taxon>
        <taxon>Bacillales</taxon>
        <taxon>Alicyclobacillaceae</taxon>
        <taxon>Effusibacillus</taxon>
    </lineage>
</organism>
<dbReference type="GO" id="GO:0008168">
    <property type="term" value="F:methyltransferase activity"/>
    <property type="evidence" value="ECO:0007669"/>
    <property type="project" value="UniProtKB-KW"/>
</dbReference>
<evidence type="ECO:0000256" key="2">
    <source>
        <dbReference type="ARBA" id="ARBA00022679"/>
    </source>
</evidence>